<dbReference type="EMBL" id="MHRT01000004">
    <property type="protein sequence ID" value="OHA29467.1"/>
    <property type="molecule type" value="Genomic_DNA"/>
</dbReference>
<dbReference type="STRING" id="1802315.A3F51_00310"/>
<dbReference type="AlphaFoldDB" id="A0A1G2N001"/>
<dbReference type="Proteomes" id="UP000178089">
    <property type="component" value="Unassembled WGS sequence"/>
</dbReference>
<reference evidence="2 3" key="1">
    <citation type="journal article" date="2016" name="Nat. Commun.">
        <title>Thousands of microbial genomes shed light on interconnected biogeochemical processes in an aquifer system.</title>
        <authorList>
            <person name="Anantharaman K."/>
            <person name="Brown C.T."/>
            <person name="Hug L.A."/>
            <person name="Sharon I."/>
            <person name="Castelle C.J."/>
            <person name="Probst A.J."/>
            <person name="Thomas B.C."/>
            <person name="Singh A."/>
            <person name="Wilkins M.J."/>
            <person name="Karaoz U."/>
            <person name="Brodie E.L."/>
            <person name="Williams K.H."/>
            <person name="Hubbard S.S."/>
            <person name="Banfield J.F."/>
        </authorList>
    </citation>
    <scope>NUCLEOTIDE SEQUENCE [LARGE SCALE GENOMIC DNA]</scope>
</reference>
<name>A0A1G2N001_9BACT</name>
<proteinExistence type="predicted"/>
<organism evidence="2 3">
    <name type="scientific">Candidatus Taylorbacteria bacterium RIFCSPHIGHO2_12_FULL_45_16</name>
    <dbReference type="NCBI Taxonomy" id="1802315"/>
    <lineage>
        <taxon>Bacteria</taxon>
        <taxon>Candidatus Tayloriibacteriota</taxon>
    </lineage>
</organism>
<dbReference type="CDD" id="cd00761">
    <property type="entry name" value="Glyco_tranf_GTA_type"/>
    <property type="match status" value="1"/>
</dbReference>
<evidence type="ECO:0000313" key="2">
    <source>
        <dbReference type="EMBL" id="OHA29467.1"/>
    </source>
</evidence>
<dbReference type="InterPro" id="IPR001173">
    <property type="entry name" value="Glyco_trans_2-like"/>
</dbReference>
<evidence type="ECO:0000313" key="3">
    <source>
        <dbReference type="Proteomes" id="UP000178089"/>
    </source>
</evidence>
<gene>
    <name evidence="2" type="ORF">A3F51_00310</name>
</gene>
<evidence type="ECO:0000259" key="1">
    <source>
        <dbReference type="Pfam" id="PF00535"/>
    </source>
</evidence>
<dbReference type="PANTHER" id="PTHR43685">
    <property type="entry name" value="GLYCOSYLTRANSFERASE"/>
    <property type="match status" value="1"/>
</dbReference>
<sequence length="289" mass="33375">MNTPLISIIIPAHNNETTIGVAIDSMLSQTYSNTEIIIIDDNSTDNTPNIAKQYEKLHKKVKFYPLPYDDPNRVNKRGRNVNAGYMARNYGLEKVTGEWITFQDADDASLQNRIEAEYILAIRFESKHVCLQWQKLSPEKIGATFDFEKALQENPGLIIENKEIRQLGQKSKGILMSLLGLLRKYVPFEIKRGWAINKLFFGSLDSYPGSGNSPLLKREIIEKVKFRPVDERVWPSFTGRGVDRDFNFQIAETFDSSVSFKLPLYLWRVDQENSLGYSFDKYMMRHDNM</sequence>
<dbReference type="PANTHER" id="PTHR43685:SF2">
    <property type="entry name" value="GLYCOSYLTRANSFERASE 2-LIKE DOMAIN-CONTAINING PROTEIN"/>
    <property type="match status" value="1"/>
</dbReference>
<dbReference type="SUPFAM" id="SSF53448">
    <property type="entry name" value="Nucleotide-diphospho-sugar transferases"/>
    <property type="match status" value="1"/>
</dbReference>
<comment type="caution">
    <text evidence="2">The sequence shown here is derived from an EMBL/GenBank/DDBJ whole genome shotgun (WGS) entry which is preliminary data.</text>
</comment>
<accession>A0A1G2N001</accession>
<feature type="domain" description="Glycosyltransferase 2-like" evidence="1">
    <location>
        <begin position="7"/>
        <end position="132"/>
    </location>
</feature>
<protein>
    <recommendedName>
        <fullName evidence="1">Glycosyltransferase 2-like domain-containing protein</fullName>
    </recommendedName>
</protein>
<dbReference type="InterPro" id="IPR029044">
    <property type="entry name" value="Nucleotide-diphossugar_trans"/>
</dbReference>
<dbReference type="Pfam" id="PF00535">
    <property type="entry name" value="Glycos_transf_2"/>
    <property type="match status" value="1"/>
</dbReference>
<dbReference type="InterPro" id="IPR050834">
    <property type="entry name" value="Glycosyltransf_2"/>
</dbReference>
<dbReference type="Gene3D" id="3.90.550.10">
    <property type="entry name" value="Spore Coat Polysaccharide Biosynthesis Protein SpsA, Chain A"/>
    <property type="match status" value="1"/>
</dbReference>